<dbReference type="RefSeq" id="WP_208018801.1">
    <property type="nucleotide sequence ID" value="NZ_JAGDQJ010000026.1"/>
</dbReference>
<dbReference type="EMBL" id="JAGDQJ010000026">
    <property type="protein sequence ID" value="MBO1627469.1"/>
    <property type="molecule type" value="Genomic_DNA"/>
</dbReference>
<gene>
    <name evidence="1" type="ORF">J4P90_20000</name>
</gene>
<dbReference type="PROSITE" id="PS51257">
    <property type="entry name" value="PROKAR_LIPOPROTEIN"/>
    <property type="match status" value="1"/>
</dbReference>
<protein>
    <submittedName>
        <fullName evidence="1">Uncharacterized protein</fullName>
    </submittedName>
</protein>
<proteinExistence type="predicted"/>
<organism evidence="1 2">
    <name type="scientific">Bacillus arachidis</name>
    <dbReference type="NCBI Taxonomy" id="2819290"/>
    <lineage>
        <taxon>Bacteria</taxon>
        <taxon>Bacillati</taxon>
        <taxon>Bacillota</taxon>
        <taxon>Bacilli</taxon>
        <taxon>Bacillales</taxon>
        <taxon>Bacillaceae</taxon>
        <taxon>Bacillus</taxon>
    </lineage>
</organism>
<accession>A0ABS3P2Q6</accession>
<sequence length="106" mass="12244">MINLKKKNIILLIILAIIVLTIGCMAKFIHDKNTEKAAKEKAAEVAIETMKREKNIDFVVTDVKIQHLELEGFIRVRGYDKNNKQKKHYVVVNKIQNYEVAYSGEE</sequence>
<reference evidence="1 2" key="1">
    <citation type="submission" date="2021-03" db="EMBL/GenBank/DDBJ databases">
        <title>Identification of novel Bacillus strains.</title>
        <authorList>
            <person name="Xiao Z."/>
            <person name="Li Y."/>
            <person name="Shen J."/>
        </authorList>
    </citation>
    <scope>NUCLEOTIDE SEQUENCE [LARGE SCALE GENOMIC DNA]</scope>
    <source>
        <strain evidence="1 2">SY8</strain>
    </source>
</reference>
<keyword evidence="2" id="KW-1185">Reference proteome</keyword>
<evidence type="ECO:0000313" key="2">
    <source>
        <dbReference type="Proteomes" id="UP000677611"/>
    </source>
</evidence>
<evidence type="ECO:0000313" key="1">
    <source>
        <dbReference type="EMBL" id="MBO1627469.1"/>
    </source>
</evidence>
<comment type="caution">
    <text evidence="1">The sequence shown here is derived from an EMBL/GenBank/DDBJ whole genome shotgun (WGS) entry which is preliminary data.</text>
</comment>
<name>A0ABS3P2Q6_9BACI</name>
<dbReference type="Proteomes" id="UP000677611">
    <property type="component" value="Unassembled WGS sequence"/>
</dbReference>